<sequence>MGTCPSCSNITCKDRWTSSFEVKSHDIHDVSPFFFIVSLFSFQFPLSSFLFLFFLLFLVLVGHIYWRMSLIDCVFLTLVDFGPWFSLLLLFFFFFFPYSASCLEYYGVNTSFHSIPLPACCIVLFRLADAVASFSSLHFNRSLPRCYDVIPREFIPLALTPGSKIISLGCSLSSFSTLNLCYLPFVTTCPLIRACLTIFYILFRPSLVRQFIKNLIL</sequence>
<name>A0ABQ6W0S6_9EURO</name>
<reference evidence="2 3" key="1">
    <citation type="submission" date="2019-04" db="EMBL/GenBank/DDBJ databases">
        <authorList>
            <consortium name="DOE Joint Genome Institute"/>
            <person name="Mondo S."/>
            <person name="Kjaerbolling I."/>
            <person name="Vesth T."/>
            <person name="Frisvad J.C."/>
            <person name="Nybo J.L."/>
            <person name="Theobald S."/>
            <person name="Kildgaard S."/>
            <person name="Isbrandt T."/>
            <person name="Kuo A."/>
            <person name="Sato A."/>
            <person name="Lyhne E.K."/>
            <person name="Kogle M.E."/>
            <person name="Wiebenga A."/>
            <person name="Kun R.S."/>
            <person name="Lubbers R.J."/>
            <person name="Makela M.R."/>
            <person name="Barry K."/>
            <person name="Chovatia M."/>
            <person name="Clum A."/>
            <person name="Daum C."/>
            <person name="Haridas S."/>
            <person name="He G."/>
            <person name="LaButti K."/>
            <person name="Lipzen A."/>
            <person name="Riley R."/>
            <person name="Salamov A."/>
            <person name="Simmons B.A."/>
            <person name="Magnuson J.K."/>
            <person name="Henrissat B."/>
            <person name="Mortensen U.H."/>
            <person name="Larsen T.O."/>
            <person name="Devries R.P."/>
            <person name="Grigoriev I.V."/>
            <person name="Machida M."/>
            <person name="Baker S.E."/>
            <person name="Andersen M.R."/>
            <person name="Cantor M.N."/>
            <person name="Hua S.X."/>
        </authorList>
    </citation>
    <scope>NUCLEOTIDE SEQUENCE [LARGE SCALE GENOMIC DNA]</scope>
    <source>
        <strain evidence="2 3">CBS 117616</strain>
    </source>
</reference>
<protein>
    <submittedName>
        <fullName evidence="2">Uncharacterized protein</fullName>
    </submittedName>
</protein>
<keyword evidence="3" id="KW-1185">Reference proteome</keyword>
<keyword evidence="1" id="KW-0812">Transmembrane</keyword>
<organism evidence="2 3">
    <name type="scientific">Aspergillus pseudocaelatus</name>
    <dbReference type="NCBI Taxonomy" id="1825620"/>
    <lineage>
        <taxon>Eukaryota</taxon>
        <taxon>Fungi</taxon>
        <taxon>Dikarya</taxon>
        <taxon>Ascomycota</taxon>
        <taxon>Pezizomycotina</taxon>
        <taxon>Eurotiomycetes</taxon>
        <taxon>Eurotiomycetidae</taxon>
        <taxon>Eurotiales</taxon>
        <taxon>Aspergillaceae</taxon>
        <taxon>Aspergillus</taxon>
        <taxon>Aspergillus subgen. Circumdati</taxon>
    </lineage>
</organism>
<dbReference type="EMBL" id="ML735917">
    <property type="protein sequence ID" value="KAE8410737.1"/>
    <property type="molecule type" value="Genomic_DNA"/>
</dbReference>
<evidence type="ECO:0000313" key="2">
    <source>
        <dbReference type="EMBL" id="KAE8410737.1"/>
    </source>
</evidence>
<keyword evidence="1" id="KW-0472">Membrane</keyword>
<evidence type="ECO:0000313" key="3">
    <source>
        <dbReference type="Proteomes" id="UP000325395"/>
    </source>
</evidence>
<feature type="transmembrane region" description="Helical" evidence="1">
    <location>
        <begin position="33"/>
        <end position="61"/>
    </location>
</feature>
<gene>
    <name evidence="2" type="ORF">BDV36DRAFT_112134</name>
</gene>
<evidence type="ECO:0000256" key="1">
    <source>
        <dbReference type="SAM" id="Phobius"/>
    </source>
</evidence>
<feature type="transmembrane region" description="Helical" evidence="1">
    <location>
        <begin position="182"/>
        <end position="203"/>
    </location>
</feature>
<accession>A0ABQ6W0S6</accession>
<feature type="transmembrane region" description="Helical" evidence="1">
    <location>
        <begin position="73"/>
        <end position="95"/>
    </location>
</feature>
<dbReference type="Proteomes" id="UP000325395">
    <property type="component" value="Unassembled WGS sequence"/>
</dbReference>
<proteinExistence type="predicted"/>
<keyword evidence="1" id="KW-1133">Transmembrane helix</keyword>